<dbReference type="FunCoup" id="A0A0D2WPG5">
    <property type="interactions" value="227"/>
</dbReference>
<evidence type="ECO:0000259" key="4">
    <source>
        <dbReference type="SMART" id="SM00359"/>
    </source>
</evidence>
<dbReference type="OrthoDB" id="10249667at2759"/>
<dbReference type="Proteomes" id="UP000008743">
    <property type="component" value="Unassembled WGS sequence"/>
</dbReference>
<proteinExistence type="predicted"/>
<dbReference type="InterPro" id="IPR004521">
    <property type="entry name" value="Uncharacterised_CHP00451"/>
</dbReference>
<dbReference type="InterPro" id="IPR041366">
    <property type="entry name" value="Pre-PUA"/>
</dbReference>
<protein>
    <submittedName>
        <fullName evidence="5">Malignant T cell amplified sequence 1 isoform 2</fullName>
    </submittedName>
</protein>
<comment type="subcellular location">
    <subcellularLocation>
        <location evidence="1 3">Cytoplasm</location>
    </subcellularLocation>
</comment>
<dbReference type="EMBL" id="KE346365">
    <property type="protein sequence ID" value="KJE93270.1"/>
    <property type="molecule type" value="Genomic_DNA"/>
</dbReference>
<dbReference type="Pfam" id="PF01472">
    <property type="entry name" value="PUA"/>
    <property type="match status" value="1"/>
</dbReference>
<dbReference type="AlphaFoldDB" id="A0A0D2WPG5"/>
<dbReference type="CDD" id="cd21155">
    <property type="entry name" value="PUA_MCTS-1-like"/>
    <property type="match status" value="1"/>
</dbReference>
<dbReference type="GO" id="GO:0005737">
    <property type="term" value="C:cytoplasm"/>
    <property type="evidence" value="ECO:0007669"/>
    <property type="project" value="UniProtKB-SubCell"/>
</dbReference>
<keyword evidence="6" id="KW-1185">Reference proteome</keyword>
<dbReference type="InParanoid" id="A0A0D2WPG5"/>
<dbReference type="GO" id="GO:0001731">
    <property type="term" value="P:formation of translation preinitiation complex"/>
    <property type="evidence" value="ECO:0007669"/>
    <property type="project" value="TreeGrafter"/>
</dbReference>
<reference evidence="6" key="1">
    <citation type="submission" date="2011-02" db="EMBL/GenBank/DDBJ databases">
        <title>The Genome Sequence of Capsaspora owczarzaki ATCC 30864.</title>
        <authorList>
            <person name="Russ C."/>
            <person name="Cuomo C."/>
            <person name="Burger G."/>
            <person name="Gray M.W."/>
            <person name="Holland P.W.H."/>
            <person name="King N."/>
            <person name="Lang F.B.F."/>
            <person name="Roger A.J."/>
            <person name="Ruiz-Trillo I."/>
            <person name="Young S.K."/>
            <person name="Zeng Q."/>
            <person name="Gargeya S."/>
            <person name="Alvarado L."/>
            <person name="Berlin A."/>
            <person name="Chapman S.B."/>
            <person name="Chen Z."/>
            <person name="Freedman E."/>
            <person name="Gellesch M."/>
            <person name="Goldberg J."/>
            <person name="Griggs A."/>
            <person name="Gujja S."/>
            <person name="Heilman E."/>
            <person name="Heiman D."/>
            <person name="Howarth C."/>
            <person name="Mehta T."/>
            <person name="Neiman D."/>
            <person name="Pearson M."/>
            <person name="Roberts A."/>
            <person name="Saif S."/>
            <person name="Shea T."/>
            <person name="Shenoy N."/>
            <person name="Sisk P."/>
            <person name="Stolte C."/>
            <person name="Sykes S."/>
            <person name="White J."/>
            <person name="Yandava C."/>
            <person name="Haas B."/>
            <person name="Nusbaum C."/>
            <person name="Birren B."/>
        </authorList>
    </citation>
    <scope>NUCLEOTIDE SEQUENCE</scope>
    <source>
        <strain evidence="6">ATCC 30864</strain>
    </source>
</reference>
<dbReference type="CDD" id="cd11609">
    <property type="entry name" value="MCT1_N"/>
    <property type="match status" value="1"/>
</dbReference>
<gene>
    <name evidence="5" type="ORF">CAOG_004082</name>
</gene>
<dbReference type="NCBIfam" id="TIGR00451">
    <property type="entry name" value="unchar_dom_2"/>
    <property type="match status" value="1"/>
</dbReference>
<dbReference type="Pfam" id="PF17832">
    <property type="entry name" value="Pre-PUA"/>
    <property type="match status" value="1"/>
</dbReference>
<dbReference type="InterPro" id="IPR002478">
    <property type="entry name" value="PUA"/>
</dbReference>
<dbReference type="PIRSF" id="PIRSF005067">
    <property type="entry name" value="Tma_RNA-bind_prd"/>
    <property type="match status" value="1"/>
</dbReference>
<evidence type="ECO:0000313" key="5">
    <source>
        <dbReference type="EMBL" id="KJE93270.1"/>
    </source>
</evidence>
<dbReference type="PhylomeDB" id="A0A0D2WPG5"/>
<dbReference type="STRING" id="595528.A0A0D2WPG5"/>
<dbReference type="SMART" id="SM00359">
    <property type="entry name" value="PUA"/>
    <property type="match status" value="1"/>
</dbReference>
<dbReference type="GO" id="GO:0003723">
    <property type="term" value="F:RNA binding"/>
    <property type="evidence" value="ECO:0007669"/>
    <property type="project" value="InterPro"/>
</dbReference>
<dbReference type="PANTHER" id="PTHR22798">
    <property type="entry name" value="MCT-1 PROTEIN"/>
    <property type="match status" value="1"/>
</dbReference>
<accession>A0A0D2WPG5</accession>
<dbReference type="InterPro" id="IPR015947">
    <property type="entry name" value="PUA-like_sf"/>
</dbReference>
<dbReference type="PROSITE" id="PS50890">
    <property type="entry name" value="PUA"/>
    <property type="match status" value="1"/>
</dbReference>
<keyword evidence="2 3" id="KW-0963">Cytoplasm</keyword>
<evidence type="ECO:0000256" key="3">
    <source>
        <dbReference type="PIRNR" id="PIRNR005067"/>
    </source>
</evidence>
<organism evidence="5 6">
    <name type="scientific">Capsaspora owczarzaki (strain ATCC 30864)</name>
    <dbReference type="NCBI Taxonomy" id="595528"/>
    <lineage>
        <taxon>Eukaryota</taxon>
        <taxon>Filasterea</taxon>
        <taxon>Capsaspora</taxon>
    </lineage>
</organism>
<sequence>MLTHFPFRFPWLLGRFNYKEEVANAQQVKSSVHRAIRQKAVEQFPGLEPYLDEVMPKKDPIHLLKLRDSHLQLIVVNKEVLFFHDRDGPYMPTLRLVHKCPSMITHQTVDIGAFPFVMRGVNVMAPGLTSKGGKLTPAPVNTVVAVMGEGKEHAMAIGIMKMSSDQIKSVNKGIAIESVHFLNDGLWAYKNVDV</sequence>
<evidence type="ECO:0000256" key="2">
    <source>
        <dbReference type="ARBA" id="ARBA00022490"/>
    </source>
</evidence>
<dbReference type="InterPro" id="IPR016437">
    <property type="entry name" value="MCT-1/Tma20"/>
</dbReference>
<dbReference type="SUPFAM" id="SSF88697">
    <property type="entry name" value="PUA domain-like"/>
    <property type="match status" value="1"/>
</dbReference>
<evidence type="ECO:0000256" key="1">
    <source>
        <dbReference type="ARBA" id="ARBA00004496"/>
    </source>
</evidence>
<evidence type="ECO:0000313" key="6">
    <source>
        <dbReference type="Proteomes" id="UP000008743"/>
    </source>
</evidence>
<name>A0A0D2WPG5_CAPO3</name>
<feature type="domain" description="PUA" evidence="4">
    <location>
        <begin position="105"/>
        <end position="183"/>
    </location>
</feature>
<dbReference type="Gene3D" id="3.10.400.20">
    <property type="match status" value="1"/>
</dbReference>
<dbReference type="FunFam" id="3.10.400.20:FF:000001">
    <property type="entry name" value="Malignant T-cell-amplified sequence 1"/>
    <property type="match status" value="1"/>
</dbReference>
<dbReference type="eggNOG" id="KOG2523">
    <property type="taxonomic scope" value="Eukaryota"/>
</dbReference>
<dbReference type="PANTHER" id="PTHR22798:SF0">
    <property type="entry name" value="MALIGNANT T-CELL-AMPLIFIED SEQUENCE 1"/>
    <property type="match status" value="1"/>
</dbReference>